<dbReference type="InterPro" id="IPR058193">
    <property type="entry name" value="VanY/YodJ_core_dom"/>
</dbReference>
<sequence>MSPPGAKISKKPTPHPPRSAARQSFHTGVCWIIQAVPRRPLKRDVDDLPVAQRAYNVLRPPQPLWRRLLWPACGALLALLVSLGLWRSGHLVRQVTVEVERPPTALESLYAKVDDDRRLLGHFPYPLATPEELVELRPGLLLHRDAAEAFGRMRIAARRDGVGIYPLSGFRDLSLQEALFFDLMAERNQDPDERSRVSAPPGYSEHHSGYAVDIGDTDRPSLDLSESFEQSPAFGWLARNAARFHFYLSFPRGNKQGVTYEPWHWRFEGTSAALTACESIERLDTACRDCRRALTAPRSRQGRWLGTHRSVAIDYDLPTGTLGSCLASLRRPGVPAEPPGFRSSMS</sequence>
<name>A0A524RRW8_9CHRO</name>
<proteinExistence type="predicted"/>
<dbReference type="Gene3D" id="3.30.1380.10">
    <property type="match status" value="1"/>
</dbReference>
<dbReference type="CDD" id="cd14852">
    <property type="entry name" value="LD-carboxypeptidase"/>
    <property type="match status" value="1"/>
</dbReference>
<evidence type="ECO:0000256" key="1">
    <source>
        <dbReference type="SAM" id="MobiDB-lite"/>
    </source>
</evidence>
<dbReference type="GO" id="GO:0006508">
    <property type="term" value="P:proteolysis"/>
    <property type="evidence" value="ECO:0007669"/>
    <property type="project" value="InterPro"/>
</dbReference>
<gene>
    <name evidence="3" type="ORF">ERJ68_08420</name>
</gene>
<dbReference type="InterPro" id="IPR009045">
    <property type="entry name" value="Zn_M74/Hedgehog-like"/>
</dbReference>
<comment type="caution">
    <text evidence="3">The sequence shown here is derived from an EMBL/GenBank/DDBJ whole genome shotgun (WGS) entry which is preliminary data.</text>
</comment>
<accession>A0A524RRW8</accession>
<reference evidence="3 4" key="1">
    <citation type="journal article" date="2019" name="mSystems">
        <title>Life at home and on the roam: Genomic adaptions reflect the dual lifestyle of an intracellular, facultative symbiont.</title>
        <authorList>
            <person name="Burgsdorf I."/>
        </authorList>
    </citation>
    <scope>NUCLEOTIDE SEQUENCE [LARGE SCALE GENOMIC DNA]</scope>
    <source>
        <strain evidence="3">277cI</strain>
    </source>
</reference>
<keyword evidence="3" id="KW-0121">Carboxypeptidase</keyword>
<feature type="domain" description="D-alanyl-D-alanine carboxypeptidase-like core" evidence="2">
    <location>
        <begin position="141"/>
        <end position="269"/>
    </location>
</feature>
<evidence type="ECO:0000259" key="2">
    <source>
        <dbReference type="Pfam" id="PF02557"/>
    </source>
</evidence>
<dbReference type="InterPro" id="IPR003709">
    <property type="entry name" value="VanY-like_core_dom"/>
</dbReference>
<keyword evidence="3" id="KW-0378">Hydrolase</keyword>
<dbReference type="Pfam" id="PF02557">
    <property type="entry name" value="VanY"/>
    <property type="match status" value="1"/>
</dbReference>
<dbReference type="PANTHER" id="PTHR34385">
    <property type="entry name" value="D-ALANYL-D-ALANINE CARBOXYPEPTIDASE"/>
    <property type="match status" value="1"/>
</dbReference>
<dbReference type="EMBL" id="SRMN01000154">
    <property type="protein sequence ID" value="TGH19487.1"/>
    <property type="molecule type" value="Genomic_DNA"/>
</dbReference>
<evidence type="ECO:0000313" key="3">
    <source>
        <dbReference type="EMBL" id="TGH19487.1"/>
    </source>
</evidence>
<dbReference type="PANTHER" id="PTHR34385:SF1">
    <property type="entry name" value="PEPTIDOGLYCAN L-ALANYL-D-GLUTAMATE ENDOPEPTIDASE CWLK"/>
    <property type="match status" value="1"/>
</dbReference>
<keyword evidence="3" id="KW-0645">Protease</keyword>
<dbReference type="SUPFAM" id="SSF55166">
    <property type="entry name" value="Hedgehog/DD-peptidase"/>
    <property type="match status" value="1"/>
</dbReference>
<organism evidence="3 4">
    <name type="scientific">Aphanocapsa feldmannii 277cI</name>
    <dbReference type="NCBI Taxonomy" id="2507554"/>
    <lineage>
        <taxon>Bacteria</taxon>
        <taxon>Bacillati</taxon>
        <taxon>Cyanobacteriota</taxon>
        <taxon>Cyanophyceae</taxon>
        <taxon>Oscillatoriophycideae</taxon>
        <taxon>Chroococcales</taxon>
        <taxon>Microcystaceae</taxon>
        <taxon>Aphanocapsa</taxon>
    </lineage>
</organism>
<feature type="region of interest" description="Disordered" evidence="1">
    <location>
        <begin position="190"/>
        <end position="210"/>
    </location>
</feature>
<evidence type="ECO:0000313" key="4">
    <source>
        <dbReference type="Proteomes" id="UP000315454"/>
    </source>
</evidence>
<feature type="region of interest" description="Disordered" evidence="1">
    <location>
        <begin position="1"/>
        <end position="22"/>
    </location>
</feature>
<dbReference type="AlphaFoldDB" id="A0A524RRW8"/>
<protein>
    <submittedName>
        <fullName evidence="3">D-alanyl-D-alanine carboxypeptidase family protein</fullName>
    </submittedName>
</protein>
<dbReference type="Proteomes" id="UP000315454">
    <property type="component" value="Unassembled WGS sequence"/>
</dbReference>
<dbReference type="GO" id="GO:0004180">
    <property type="term" value="F:carboxypeptidase activity"/>
    <property type="evidence" value="ECO:0007669"/>
    <property type="project" value="UniProtKB-KW"/>
</dbReference>
<dbReference type="InterPro" id="IPR052179">
    <property type="entry name" value="DD-CPase-like"/>
</dbReference>